<dbReference type="CDD" id="cd14014">
    <property type="entry name" value="STKc_PknB_like"/>
    <property type="match status" value="1"/>
</dbReference>
<dbReference type="InterPro" id="IPR000719">
    <property type="entry name" value="Prot_kinase_dom"/>
</dbReference>
<dbReference type="PROSITE" id="PS00107">
    <property type="entry name" value="PROTEIN_KINASE_ATP"/>
    <property type="match status" value="1"/>
</dbReference>
<dbReference type="PROSITE" id="PS50011">
    <property type="entry name" value="PROTEIN_KINASE_DOM"/>
    <property type="match status" value="1"/>
</dbReference>
<evidence type="ECO:0000313" key="9">
    <source>
        <dbReference type="EMBL" id="VXD25607.1"/>
    </source>
</evidence>
<keyword evidence="3 6" id="KW-0547">Nucleotide-binding</keyword>
<comment type="caution">
    <text evidence="9">The sequence shown here is derived from an EMBL/GenBank/DDBJ whole genome shotgun (WGS) entry which is preliminary data.</text>
</comment>
<feature type="domain" description="Protein kinase" evidence="8">
    <location>
        <begin position="14"/>
        <end position="275"/>
    </location>
</feature>
<dbReference type="SMART" id="SM00220">
    <property type="entry name" value="S_TKc"/>
    <property type="match status" value="1"/>
</dbReference>
<dbReference type="RefSeq" id="WP_083626898.1">
    <property type="nucleotide sequence ID" value="NZ_LR734888.1"/>
</dbReference>
<keyword evidence="5 6" id="KW-0067">ATP-binding</keyword>
<name>A0A7Z9E3Z3_9CYAN</name>
<feature type="region of interest" description="Disordered" evidence="7">
    <location>
        <begin position="307"/>
        <end position="330"/>
    </location>
</feature>
<dbReference type="InterPro" id="IPR011009">
    <property type="entry name" value="Kinase-like_dom_sf"/>
</dbReference>
<evidence type="ECO:0000256" key="3">
    <source>
        <dbReference type="ARBA" id="ARBA00022741"/>
    </source>
</evidence>
<evidence type="ECO:0000256" key="7">
    <source>
        <dbReference type="SAM" id="MobiDB-lite"/>
    </source>
</evidence>
<feature type="binding site" evidence="6">
    <location>
        <position position="42"/>
    </location>
    <ligand>
        <name>ATP</name>
        <dbReference type="ChEBI" id="CHEBI:30616"/>
    </ligand>
</feature>
<dbReference type="Proteomes" id="UP000184550">
    <property type="component" value="Unassembled WGS sequence"/>
</dbReference>
<dbReference type="OrthoDB" id="581647at2"/>
<dbReference type="Pfam" id="PF00069">
    <property type="entry name" value="Pkinase"/>
    <property type="match status" value="1"/>
</dbReference>
<dbReference type="PANTHER" id="PTHR43289:SF6">
    <property type="entry name" value="SERINE_THREONINE-PROTEIN KINASE NEKL-3"/>
    <property type="match status" value="1"/>
</dbReference>
<accession>A0A7Z9E3Z3</accession>
<organism evidence="9 10">
    <name type="scientific">Planktothrix serta PCC 8927</name>
    <dbReference type="NCBI Taxonomy" id="671068"/>
    <lineage>
        <taxon>Bacteria</taxon>
        <taxon>Bacillati</taxon>
        <taxon>Cyanobacteriota</taxon>
        <taxon>Cyanophyceae</taxon>
        <taxon>Oscillatoriophycideae</taxon>
        <taxon>Oscillatoriales</taxon>
        <taxon>Microcoleaceae</taxon>
        <taxon>Planktothrix</taxon>
    </lineage>
</organism>
<dbReference type="Gene3D" id="1.10.510.10">
    <property type="entry name" value="Transferase(Phosphotransferase) domain 1"/>
    <property type="match status" value="1"/>
</dbReference>
<dbReference type="GO" id="GO:0004674">
    <property type="term" value="F:protein serine/threonine kinase activity"/>
    <property type="evidence" value="ECO:0007669"/>
    <property type="project" value="UniProtKB-EC"/>
</dbReference>
<evidence type="ECO:0000256" key="2">
    <source>
        <dbReference type="ARBA" id="ARBA00022679"/>
    </source>
</evidence>
<evidence type="ECO:0000259" key="8">
    <source>
        <dbReference type="PROSITE" id="PS50011"/>
    </source>
</evidence>
<dbReference type="PROSITE" id="PS00108">
    <property type="entry name" value="PROTEIN_KINASE_ST"/>
    <property type="match status" value="1"/>
</dbReference>
<dbReference type="GO" id="GO:0005524">
    <property type="term" value="F:ATP binding"/>
    <property type="evidence" value="ECO:0007669"/>
    <property type="project" value="UniProtKB-UniRule"/>
</dbReference>
<evidence type="ECO:0000256" key="6">
    <source>
        <dbReference type="PROSITE-ProRule" id="PRU10141"/>
    </source>
</evidence>
<keyword evidence="10" id="KW-1185">Reference proteome</keyword>
<keyword evidence="4" id="KW-0418">Kinase</keyword>
<evidence type="ECO:0000313" key="10">
    <source>
        <dbReference type="Proteomes" id="UP000184550"/>
    </source>
</evidence>
<evidence type="ECO:0000256" key="4">
    <source>
        <dbReference type="ARBA" id="ARBA00022777"/>
    </source>
</evidence>
<dbReference type="EMBL" id="CZCU02000169">
    <property type="protein sequence ID" value="VXD25607.1"/>
    <property type="molecule type" value="Genomic_DNA"/>
</dbReference>
<evidence type="ECO:0000256" key="1">
    <source>
        <dbReference type="ARBA" id="ARBA00012513"/>
    </source>
</evidence>
<dbReference type="InterPro" id="IPR008271">
    <property type="entry name" value="Ser/Thr_kinase_AS"/>
</dbReference>
<evidence type="ECO:0000256" key="5">
    <source>
        <dbReference type="ARBA" id="ARBA00022840"/>
    </source>
</evidence>
<dbReference type="PANTHER" id="PTHR43289">
    <property type="entry name" value="MITOGEN-ACTIVATED PROTEIN KINASE KINASE KINASE 20-RELATED"/>
    <property type="match status" value="1"/>
</dbReference>
<dbReference type="InterPro" id="IPR017441">
    <property type="entry name" value="Protein_kinase_ATP_BS"/>
</dbReference>
<dbReference type="SUPFAM" id="SSF56112">
    <property type="entry name" value="Protein kinase-like (PK-like)"/>
    <property type="match status" value="1"/>
</dbReference>
<proteinExistence type="predicted"/>
<keyword evidence="2" id="KW-0808">Transferase</keyword>
<dbReference type="EC" id="2.7.11.1" evidence="1"/>
<dbReference type="AlphaFoldDB" id="A0A7Z9E3Z3"/>
<reference evidence="9" key="1">
    <citation type="submission" date="2019-10" db="EMBL/GenBank/DDBJ databases">
        <authorList>
            <consortium name="Genoscope - CEA"/>
            <person name="William W."/>
        </authorList>
    </citation>
    <scope>NUCLEOTIDE SEQUENCE [LARGE SCALE GENOMIC DNA]</scope>
    <source>
        <strain evidence="9">BBR_PRJEB10992</strain>
    </source>
</reference>
<gene>
    <name evidence="9" type="ORF">PL8927_900008</name>
</gene>
<sequence length="330" mass="36669">MGWQPGEQLRNGQYTIIRELGRGRFGITYLARDKQGKTCVIKTLSDDLINQLIPSDLKRLEDKIWQEATKLAHCQHPHIVKLKESFKEGDRVCLAMEHIAGETLEHLPNKILPEFVALDYIRQIGSALNCVHEKGFVHRDVKPANIVLRAGKSEVVLIDFGLARGFDNPLTTVQASTADGFAPLELYHVDSEQKPYTDVYSLSATLYVLLTGTIPASAMDRSLQKAQLIPPKQLNSQISDHTNTAILEGLKLAPEDRHQTINEWLKLLPSGHQNLVLPQIEPALFWTIVGAMATVLGTIPAWMPLLKPSSPPTPSPSPPVIEQPQKTLNN</sequence>
<protein>
    <recommendedName>
        <fullName evidence="1">non-specific serine/threonine protein kinase</fullName>
        <ecNumber evidence="1">2.7.11.1</ecNumber>
    </recommendedName>
</protein>
<feature type="compositionally biased region" description="Pro residues" evidence="7">
    <location>
        <begin position="309"/>
        <end position="321"/>
    </location>
</feature>